<dbReference type="Proteomes" id="UP000316621">
    <property type="component" value="Chromosome 2"/>
</dbReference>
<organism evidence="2 3">
    <name type="scientific">Papaver somniferum</name>
    <name type="common">Opium poppy</name>
    <dbReference type="NCBI Taxonomy" id="3469"/>
    <lineage>
        <taxon>Eukaryota</taxon>
        <taxon>Viridiplantae</taxon>
        <taxon>Streptophyta</taxon>
        <taxon>Embryophyta</taxon>
        <taxon>Tracheophyta</taxon>
        <taxon>Spermatophyta</taxon>
        <taxon>Magnoliopsida</taxon>
        <taxon>Ranunculales</taxon>
        <taxon>Papaveraceae</taxon>
        <taxon>Papaveroideae</taxon>
        <taxon>Papaver</taxon>
    </lineage>
</organism>
<protein>
    <submittedName>
        <fullName evidence="2">Uncharacterized protein</fullName>
    </submittedName>
</protein>
<evidence type="ECO:0000313" key="3">
    <source>
        <dbReference type="Proteomes" id="UP000316621"/>
    </source>
</evidence>
<dbReference type="EMBL" id="CM010716">
    <property type="protein sequence ID" value="RZC51167.1"/>
    <property type="molecule type" value="Genomic_DNA"/>
</dbReference>
<keyword evidence="1" id="KW-0472">Membrane</keyword>
<feature type="transmembrane region" description="Helical" evidence="1">
    <location>
        <begin position="6"/>
        <end position="25"/>
    </location>
</feature>
<proteinExistence type="predicted"/>
<keyword evidence="1" id="KW-1133">Transmembrane helix</keyword>
<keyword evidence="1" id="KW-0812">Transmembrane</keyword>
<sequence>MEAERSFFMIILIIMLVLGMFYMILKSALVPKEDQSQFFWNKNQITEVTLRSSESNFWLTIHAKKIYDSAKCASMEHNSKMLELCVADLKDVFWILQRCS</sequence>
<accession>A0A4Y7IR44</accession>
<keyword evidence="3" id="KW-1185">Reference proteome</keyword>
<dbReference type="AlphaFoldDB" id="A0A4Y7IR44"/>
<name>A0A4Y7IR44_PAPSO</name>
<evidence type="ECO:0000313" key="2">
    <source>
        <dbReference type="EMBL" id="RZC51167.1"/>
    </source>
</evidence>
<dbReference type="Gramene" id="RZC51167">
    <property type="protein sequence ID" value="RZC51167"/>
    <property type="gene ID" value="C5167_019590"/>
</dbReference>
<evidence type="ECO:0000256" key="1">
    <source>
        <dbReference type="SAM" id="Phobius"/>
    </source>
</evidence>
<reference evidence="2 3" key="1">
    <citation type="journal article" date="2018" name="Science">
        <title>The opium poppy genome and morphinan production.</title>
        <authorList>
            <person name="Guo L."/>
            <person name="Winzer T."/>
            <person name="Yang X."/>
            <person name="Li Y."/>
            <person name="Ning Z."/>
            <person name="He Z."/>
            <person name="Teodor R."/>
            <person name="Lu Y."/>
            <person name="Bowser T.A."/>
            <person name="Graham I.A."/>
            <person name="Ye K."/>
        </authorList>
    </citation>
    <scope>NUCLEOTIDE SEQUENCE [LARGE SCALE GENOMIC DNA]</scope>
    <source>
        <strain evidence="3">cv. HN1</strain>
        <tissue evidence="2">Leaves</tissue>
    </source>
</reference>
<gene>
    <name evidence="2" type="ORF">C5167_019590</name>
</gene>